<feature type="compositionally biased region" description="Basic and acidic residues" evidence="1">
    <location>
        <begin position="153"/>
        <end position="182"/>
    </location>
</feature>
<feature type="region of interest" description="Disordered" evidence="1">
    <location>
        <begin position="1"/>
        <end position="89"/>
    </location>
</feature>
<dbReference type="GO" id="GO:0005911">
    <property type="term" value="C:cell-cell junction"/>
    <property type="evidence" value="ECO:0007669"/>
    <property type="project" value="InterPro"/>
</dbReference>
<accession>H2ZJQ4</accession>
<feature type="region of interest" description="Disordered" evidence="1">
    <location>
        <begin position="122"/>
        <end position="425"/>
    </location>
</feature>
<dbReference type="PANTHER" id="PTHR10398">
    <property type="entry name" value="AFADIN"/>
    <property type="match status" value="1"/>
</dbReference>
<dbReference type="InParanoid" id="H2ZJQ4"/>
<dbReference type="InterPro" id="IPR028842">
    <property type="entry name" value="Afadin"/>
</dbReference>
<feature type="compositionally biased region" description="Basic and acidic residues" evidence="1">
    <location>
        <begin position="78"/>
        <end position="89"/>
    </location>
</feature>
<sequence>MTSSDPKPTKAVTPEPPSPREVVTSPTTPKVEKSQASKTLGRPVDEKKQPKKIAKSSKSKESSKSSTLPRHFKSSSPWDRDERERREQAIQEELNFLRDEEIGELTERGDSLNSFEKDRLKNLLKERDFQMRVQEEKSRLFSDEDLSGEDYEIPDRPDRDRIIQLEDVKAQRDAANKEKLDDSNLQTPKSQPMNQHNLPTPPPISQQEFPDPPPMSQHEFPEPPPLSQPNFPDPPPLGHDDFPKPPIMSQHDFPEPPSMTQHNFGKSSPATQQNLTGSSPLPPPPEDIKPESKYSSAFSPAYSSQRTTQYRSFKNRPGPRPISDGYLLSSSIAHDLHDESPQPTTPKTFNHAPVNFITSNTPGVIGSQEFYNDPRSKRENTLRKEQATKLRGPDPSRMTFKDRQRLFQADRSSPVNKPRSSRKLMEIEQKLRGEMHNDYSVK</sequence>
<protein>
    <submittedName>
        <fullName evidence="2">Uncharacterized protein</fullName>
    </submittedName>
</protein>
<dbReference type="PANTHER" id="PTHR10398:SF2">
    <property type="entry name" value="AFADIN"/>
    <property type="match status" value="1"/>
</dbReference>
<name>H2ZJQ4_CIOSA</name>
<keyword evidence="3" id="KW-1185">Reference proteome</keyword>
<feature type="compositionally biased region" description="Polar residues" evidence="1">
    <location>
        <begin position="293"/>
        <end position="312"/>
    </location>
</feature>
<proteinExistence type="predicted"/>
<dbReference type="Ensembl" id="ENSCSAVT00000018014.1">
    <property type="protein sequence ID" value="ENSCSAVP00000017820.1"/>
    <property type="gene ID" value="ENSCSAVG00000010489.1"/>
</dbReference>
<evidence type="ECO:0000313" key="2">
    <source>
        <dbReference type="Ensembl" id="ENSCSAVP00000017820.1"/>
    </source>
</evidence>
<feature type="compositionally biased region" description="Pro residues" evidence="1">
    <location>
        <begin position="222"/>
        <end position="237"/>
    </location>
</feature>
<feature type="compositionally biased region" description="Basic and acidic residues" evidence="1">
    <location>
        <begin position="122"/>
        <end position="142"/>
    </location>
</feature>
<dbReference type="AlphaFoldDB" id="H2ZJQ4"/>
<evidence type="ECO:0000256" key="1">
    <source>
        <dbReference type="SAM" id="MobiDB-lite"/>
    </source>
</evidence>
<reference evidence="2" key="2">
    <citation type="submission" date="2025-08" db="UniProtKB">
        <authorList>
            <consortium name="Ensembl"/>
        </authorList>
    </citation>
    <scope>IDENTIFICATION</scope>
</reference>
<dbReference type="Proteomes" id="UP000007875">
    <property type="component" value="Unassembled WGS sequence"/>
</dbReference>
<reference evidence="2" key="3">
    <citation type="submission" date="2025-09" db="UniProtKB">
        <authorList>
            <consortium name="Ensembl"/>
        </authorList>
    </citation>
    <scope>IDENTIFICATION</scope>
</reference>
<feature type="compositionally biased region" description="Basic and acidic residues" evidence="1">
    <location>
        <begin position="372"/>
        <end position="405"/>
    </location>
</feature>
<dbReference type="HOGENOM" id="CLU_619562_0_0_1"/>
<feature type="compositionally biased region" description="Acidic residues" evidence="1">
    <location>
        <begin position="143"/>
        <end position="152"/>
    </location>
</feature>
<dbReference type="STRING" id="51511.ENSCSAVP00000017820"/>
<reference evidence="3" key="1">
    <citation type="submission" date="2003-08" db="EMBL/GenBank/DDBJ databases">
        <authorList>
            <person name="Birren B."/>
            <person name="Nusbaum C."/>
            <person name="Abebe A."/>
            <person name="Abouelleil A."/>
            <person name="Adekoya E."/>
            <person name="Ait-zahra M."/>
            <person name="Allen N."/>
            <person name="Allen T."/>
            <person name="An P."/>
            <person name="Anderson M."/>
            <person name="Anderson S."/>
            <person name="Arachchi H."/>
            <person name="Armbruster J."/>
            <person name="Bachantsang P."/>
            <person name="Baldwin J."/>
            <person name="Barry A."/>
            <person name="Bayul T."/>
            <person name="Blitshsteyn B."/>
            <person name="Bloom T."/>
            <person name="Blye J."/>
            <person name="Boguslavskiy L."/>
            <person name="Borowsky M."/>
            <person name="Boukhgalter B."/>
            <person name="Brunache A."/>
            <person name="Butler J."/>
            <person name="Calixte N."/>
            <person name="Calvo S."/>
            <person name="Camarata J."/>
            <person name="Campo K."/>
            <person name="Chang J."/>
            <person name="Cheshatsang Y."/>
            <person name="Citroen M."/>
            <person name="Collymore A."/>
            <person name="Considine T."/>
            <person name="Cook A."/>
            <person name="Cooke P."/>
            <person name="Corum B."/>
            <person name="Cuomo C."/>
            <person name="David R."/>
            <person name="Dawoe T."/>
            <person name="Degray S."/>
            <person name="Dodge S."/>
            <person name="Dooley K."/>
            <person name="Dorje P."/>
            <person name="Dorjee K."/>
            <person name="Dorris L."/>
            <person name="Duffey N."/>
            <person name="Dupes A."/>
            <person name="Elkins T."/>
            <person name="Engels R."/>
            <person name="Erickson J."/>
            <person name="Farina A."/>
            <person name="Faro S."/>
            <person name="Ferreira P."/>
            <person name="Fischer H."/>
            <person name="Fitzgerald M."/>
            <person name="Foley K."/>
            <person name="Gage D."/>
            <person name="Galagan J."/>
            <person name="Gearin G."/>
            <person name="Gnerre S."/>
            <person name="Gnirke A."/>
            <person name="Goyette A."/>
            <person name="Graham J."/>
            <person name="Grandbois E."/>
            <person name="Gyaltsen K."/>
            <person name="Hafez N."/>
            <person name="Hagopian D."/>
            <person name="Hagos B."/>
            <person name="Hall J."/>
            <person name="Hatcher B."/>
            <person name="Heller A."/>
            <person name="Higgins H."/>
            <person name="Honan T."/>
            <person name="Horn A."/>
            <person name="Houde N."/>
            <person name="Hughes L."/>
            <person name="Hulme W."/>
            <person name="Husby E."/>
            <person name="Iliev I."/>
            <person name="Jaffe D."/>
            <person name="Jones C."/>
            <person name="Kamal M."/>
            <person name="Kamat A."/>
            <person name="Kamvysselis M."/>
            <person name="Karlsson E."/>
            <person name="Kells C."/>
            <person name="Kieu A."/>
            <person name="Kisner P."/>
            <person name="Kodira C."/>
            <person name="Kulbokas E."/>
            <person name="Labutti K."/>
            <person name="Lama D."/>
            <person name="Landers T."/>
            <person name="Leger J."/>
            <person name="Levine S."/>
            <person name="Lewis D."/>
            <person name="Lewis T."/>
            <person name="Lindblad-toh K."/>
            <person name="Liu X."/>
            <person name="Lokyitsang T."/>
            <person name="Lokyitsang Y."/>
            <person name="Lucien O."/>
            <person name="Lui A."/>
            <person name="Ma L.J."/>
            <person name="Mabbitt R."/>
            <person name="Macdonald J."/>
            <person name="Maclean C."/>
            <person name="Major J."/>
            <person name="Manning J."/>
            <person name="Marabella R."/>
            <person name="Maru K."/>
            <person name="Matthews C."/>
            <person name="Mauceli E."/>
            <person name="Mccarthy M."/>
            <person name="Mcdonough S."/>
            <person name="Mcghee T."/>
            <person name="Meldrim J."/>
            <person name="Meneus L."/>
            <person name="Mesirov J."/>
            <person name="Mihalev A."/>
            <person name="Mihova T."/>
            <person name="Mikkelsen T."/>
            <person name="Mlenga V."/>
            <person name="Moru K."/>
            <person name="Mozes J."/>
            <person name="Mulrain L."/>
            <person name="Munson G."/>
            <person name="Naylor J."/>
            <person name="Newes C."/>
            <person name="Nguyen C."/>
            <person name="Nguyen N."/>
            <person name="Nguyen T."/>
            <person name="Nicol R."/>
            <person name="Nielsen C."/>
            <person name="Nizzari M."/>
            <person name="Norbu C."/>
            <person name="Norbu N."/>
            <person name="O'donnell P."/>
            <person name="Okoawo O."/>
            <person name="O'leary S."/>
            <person name="Omotosho B."/>
            <person name="O'neill K."/>
            <person name="Osman S."/>
            <person name="Parker S."/>
            <person name="Perrin D."/>
            <person name="Phunkhang P."/>
            <person name="Piqani B."/>
            <person name="Purcell S."/>
            <person name="Rachupka T."/>
            <person name="Ramasamy U."/>
            <person name="Rameau R."/>
            <person name="Ray V."/>
            <person name="Raymond C."/>
            <person name="Retta R."/>
            <person name="Richardson S."/>
            <person name="Rise C."/>
            <person name="Rodriguez J."/>
            <person name="Rogers J."/>
            <person name="Rogov P."/>
            <person name="Rutman M."/>
            <person name="Schupbach R."/>
            <person name="Seaman C."/>
            <person name="Settipalli S."/>
            <person name="Sharpe T."/>
            <person name="Sheridan J."/>
            <person name="Sherpa N."/>
            <person name="Shi J."/>
            <person name="Smirnov S."/>
            <person name="Smith C."/>
            <person name="Sougnez C."/>
            <person name="Spencer B."/>
            <person name="Stalker J."/>
            <person name="Stange-thomann N."/>
            <person name="Stavropoulos S."/>
            <person name="Stetson K."/>
            <person name="Stone C."/>
            <person name="Stone S."/>
            <person name="Stubbs M."/>
            <person name="Talamas J."/>
            <person name="Tchuinga P."/>
            <person name="Tenzing P."/>
            <person name="Tesfaye S."/>
            <person name="Theodore J."/>
            <person name="Thoulutsang Y."/>
            <person name="Topham K."/>
            <person name="Towey S."/>
            <person name="Tsamla T."/>
            <person name="Tsomo N."/>
            <person name="Vallee D."/>
            <person name="Vassiliev H."/>
            <person name="Venkataraman V."/>
            <person name="Vinson J."/>
            <person name="Vo A."/>
            <person name="Wade C."/>
            <person name="Wang S."/>
            <person name="Wangchuk T."/>
            <person name="Wangdi T."/>
            <person name="Whittaker C."/>
            <person name="Wilkinson J."/>
            <person name="Wu Y."/>
            <person name="Wyman D."/>
            <person name="Yadav S."/>
            <person name="Yang S."/>
            <person name="Yang X."/>
            <person name="Yeager S."/>
            <person name="Yee E."/>
            <person name="Young G."/>
            <person name="Zainoun J."/>
            <person name="Zembeck L."/>
            <person name="Zimmer A."/>
            <person name="Zody M."/>
            <person name="Lander E."/>
        </authorList>
    </citation>
    <scope>NUCLEOTIDE SEQUENCE [LARGE SCALE GENOMIC DNA]</scope>
</reference>
<feature type="compositionally biased region" description="Polar residues" evidence="1">
    <location>
        <begin position="258"/>
        <end position="279"/>
    </location>
</feature>
<feature type="compositionally biased region" description="Polar residues" evidence="1">
    <location>
        <begin position="183"/>
        <end position="198"/>
    </location>
</feature>
<evidence type="ECO:0000313" key="3">
    <source>
        <dbReference type="Proteomes" id="UP000007875"/>
    </source>
</evidence>
<feature type="compositionally biased region" description="Pro residues" evidence="1">
    <location>
        <begin position="199"/>
        <end position="215"/>
    </location>
</feature>
<organism evidence="2 3">
    <name type="scientific">Ciona savignyi</name>
    <name type="common">Pacific transparent sea squirt</name>
    <dbReference type="NCBI Taxonomy" id="51511"/>
    <lineage>
        <taxon>Eukaryota</taxon>
        <taxon>Metazoa</taxon>
        <taxon>Chordata</taxon>
        <taxon>Tunicata</taxon>
        <taxon>Ascidiacea</taxon>
        <taxon>Phlebobranchia</taxon>
        <taxon>Cionidae</taxon>
        <taxon>Ciona</taxon>
    </lineage>
</organism>